<evidence type="ECO:0000256" key="1">
    <source>
        <dbReference type="ARBA" id="ARBA00022722"/>
    </source>
</evidence>
<accession>A0ABW5JHV2</accession>
<dbReference type="Gene3D" id="1.10.10.990">
    <property type="match status" value="1"/>
</dbReference>
<feature type="domain" description="RecC C-terminal" evidence="10">
    <location>
        <begin position="731"/>
        <end position="931"/>
    </location>
</feature>
<evidence type="ECO:0000256" key="9">
    <source>
        <dbReference type="ARBA" id="ARBA00023204"/>
    </source>
</evidence>
<name>A0ABW5JHV2_9BACT</name>
<evidence type="ECO:0000256" key="4">
    <source>
        <dbReference type="ARBA" id="ARBA00022801"/>
    </source>
</evidence>
<comment type="caution">
    <text evidence="11">The sequence shown here is derived from an EMBL/GenBank/DDBJ whole genome shotgun (WGS) entry which is preliminary data.</text>
</comment>
<dbReference type="InterPro" id="IPR006697">
    <property type="entry name" value="RecC"/>
</dbReference>
<evidence type="ECO:0000259" key="10">
    <source>
        <dbReference type="Pfam" id="PF17946"/>
    </source>
</evidence>
<dbReference type="Gene3D" id="1.10.10.160">
    <property type="match status" value="1"/>
</dbReference>
<evidence type="ECO:0000256" key="7">
    <source>
        <dbReference type="ARBA" id="ARBA00022840"/>
    </source>
</evidence>
<dbReference type="Gene3D" id="3.40.50.300">
    <property type="entry name" value="P-loop containing nucleotide triphosphate hydrolases"/>
    <property type="match status" value="2"/>
</dbReference>
<dbReference type="SUPFAM" id="SSF52980">
    <property type="entry name" value="Restriction endonuclease-like"/>
    <property type="match status" value="1"/>
</dbReference>
<gene>
    <name evidence="11" type="ORF">ACFSVN_07700</name>
</gene>
<dbReference type="PIRSF" id="PIRSF000980">
    <property type="entry name" value="RecC"/>
    <property type="match status" value="1"/>
</dbReference>
<dbReference type="InterPro" id="IPR013986">
    <property type="entry name" value="DExx_box_DNA_helicase_dom_sf"/>
</dbReference>
<dbReference type="RefSeq" id="WP_390300673.1">
    <property type="nucleotide sequence ID" value="NZ_JBHULI010000024.1"/>
</dbReference>
<dbReference type="InterPro" id="IPR041500">
    <property type="entry name" value="RecC_C"/>
</dbReference>
<evidence type="ECO:0000256" key="5">
    <source>
        <dbReference type="ARBA" id="ARBA00022806"/>
    </source>
</evidence>
<evidence type="ECO:0000256" key="3">
    <source>
        <dbReference type="ARBA" id="ARBA00022763"/>
    </source>
</evidence>
<dbReference type="Proteomes" id="UP001597460">
    <property type="component" value="Unassembled WGS sequence"/>
</dbReference>
<keyword evidence="4 11" id="KW-0378">Hydrolase</keyword>
<dbReference type="HAMAP" id="MF_01486">
    <property type="entry name" value="RecC"/>
    <property type="match status" value="1"/>
</dbReference>
<organism evidence="11 12">
    <name type="scientific">Gracilimonas halophila</name>
    <dbReference type="NCBI Taxonomy" id="1834464"/>
    <lineage>
        <taxon>Bacteria</taxon>
        <taxon>Pseudomonadati</taxon>
        <taxon>Balneolota</taxon>
        <taxon>Balneolia</taxon>
        <taxon>Balneolales</taxon>
        <taxon>Balneolaceae</taxon>
        <taxon>Gracilimonas</taxon>
    </lineage>
</organism>
<protein>
    <submittedName>
        <fullName evidence="11">Exodeoxyribonuclease V subunit gamma</fullName>
        <ecNumber evidence="11">3.1.11.5</ecNumber>
    </submittedName>
</protein>
<dbReference type="InterPro" id="IPR027417">
    <property type="entry name" value="P-loop_NTPase"/>
</dbReference>
<evidence type="ECO:0000313" key="12">
    <source>
        <dbReference type="Proteomes" id="UP001597460"/>
    </source>
</evidence>
<keyword evidence="2" id="KW-0547">Nucleotide-binding</keyword>
<dbReference type="Pfam" id="PF17946">
    <property type="entry name" value="RecC_C"/>
    <property type="match status" value="1"/>
</dbReference>
<dbReference type="Pfam" id="PF04257">
    <property type="entry name" value="Exonuc_V_gamma"/>
    <property type="match status" value="1"/>
</dbReference>
<evidence type="ECO:0000256" key="6">
    <source>
        <dbReference type="ARBA" id="ARBA00022839"/>
    </source>
</evidence>
<keyword evidence="3" id="KW-0227">DNA damage</keyword>
<evidence type="ECO:0000256" key="2">
    <source>
        <dbReference type="ARBA" id="ARBA00022741"/>
    </source>
</evidence>
<keyword evidence="8" id="KW-0238">DNA-binding</keyword>
<dbReference type="InterPro" id="IPR011335">
    <property type="entry name" value="Restrct_endonuc-II-like"/>
</dbReference>
<evidence type="ECO:0000313" key="11">
    <source>
        <dbReference type="EMBL" id="MFD2532326.1"/>
    </source>
</evidence>
<keyword evidence="1" id="KW-0540">Nuclease</keyword>
<keyword evidence="7" id="KW-0067">ATP-binding</keyword>
<dbReference type="EMBL" id="JBHULI010000024">
    <property type="protein sequence ID" value="MFD2532326.1"/>
    <property type="molecule type" value="Genomic_DNA"/>
</dbReference>
<sequence>MIHIYNSHSLDKLAQYFSDILQEERSDPLQPTWIIVQNNEIKEWLSLQLASKQGIAGNFRFIFPSEFMWVLYRLKEKDIPQSLPSDLAGMQWALFDLFEKKPELLDLIPVYDTESDSLQKRFQLSGQVADIFDQYQVYRPKMIQSWLDHNLSTNNKHEKWQSALWKRLNEYWNKNELTHSIPSRSEAYNGLVSWMLGKGEDFTKQLPERIFVFGLSHLNKPFLEIISHLSTLKNVHFFHRYSLQSYKNKDLQKLLSSWNASSKDQFHLFQSLLKNLDSEVNTVELDESQFSSISEISVHSCHNSRREVQVLKDSVLDYLEEHPNAGPGDVLVLVPDAETYSSELEMIFEGNESEPSIPITQLHRNQQSDIYTLTALLDAIDSSHKPSTILELINLEPTKKTFSFTDDELERLEEWVINNKIHRGIGSAFNSPYSWQKGVNQLLLGVFMEPGEIELYRDLIPYRSIASNEHIELTARFSSFIDSLIEAANGAQEAKTPMEWLNYVDKLYQTFLGGTKEETSGVHRILESLKEYLHYSNVSGKIPFQMMISWIKSQFSTNDSTSGRFGQGITVSSYIPYRSVPFRFIAVMGLNEGVFPRKAIRPEFDLIYALPQPGDRIQKEDDTYLFLETLLAAGDQLHISYQGQDQRSDAKRLPSMLVQQLLDVSDKGRISFYEHKLHPFNRSYFSNENGMRSYSSLNLKIAENLEEQSGSDRIFTNESLKEPSADVHEIVSVKDLISFFTNPSKYIALNSLGFSDSIYLNDITDRESFSLNSLESYHLDDFIHASLLKGNSKEDIFEFVKTSGMIPDKLKGEKLFEGEFDQIRKLNYQLGLLTSRKEQIIDVELSIEEISVIGKISELYGDILVTSRVGKRKPKYEVGHWLKHLILMEIGIPIQKSLFLSMEGNELEVLELHSKDIPEDTFSGYLRWFLSKEPMPVTASFFPATSKSYTQKWNEAKDKKSALNEARKTWEPSYKNTFVESNDYYNRVLWRNRDPLIRDDFHDNALKFWEPFLKACEEVG</sequence>
<dbReference type="GO" id="GO:0008854">
    <property type="term" value="F:exodeoxyribonuclease V activity"/>
    <property type="evidence" value="ECO:0007669"/>
    <property type="project" value="UniProtKB-EC"/>
</dbReference>
<dbReference type="PANTHER" id="PTHR30591">
    <property type="entry name" value="RECBCD ENZYME SUBUNIT RECC"/>
    <property type="match status" value="1"/>
</dbReference>
<reference evidence="12" key="1">
    <citation type="journal article" date="2019" name="Int. J. Syst. Evol. Microbiol.">
        <title>The Global Catalogue of Microorganisms (GCM) 10K type strain sequencing project: providing services to taxonomists for standard genome sequencing and annotation.</title>
        <authorList>
            <consortium name="The Broad Institute Genomics Platform"/>
            <consortium name="The Broad Institute Genome Sequencing Center for Infectious Disease"/>
            <person name="Wu L."/>
            <person name="Ma J."/>
        </authorList>
    </citation>
    <scope>NUCLEOTIDE SEQUENCE [LARGE SCALE GENOMIC DNA]</scope>
    <source>
        <strain evidence="12">KCTC 52042</strain>
    </source>
</reference>
<dbReference type="EC" id="3.1.11.5" evidence="11"/>
<dbReference type="SUPFAM" id="SSF52540">
    <property type="entry name" value="P-loop containing nucleoside triphosphate hydrolases"/>
    <property type="match status" value="2"/>
</dbReference>
<evidence type="ECO:0000256" key="8">
    <source>
        <dbReference type="ARBA" id="ARBA00023125"/>
    </source>
</evidence>
<keyword evidence="5" id="KW-0347">Helicase</keyword>
<keyword evidence="12" id="KW-1185">Reference proteome</keyword>
<proteinExistence type="inferred from homology"/>
<dbReference type="Gene3D" id="3.40.50.10930">
    <property type="match status" value="1"/>
</dbReference>
<keyword evidence="6" id="KW-0269">Exonuclease</keyword>
<keyword evidence="9" id="KW-0234">DNA repair</keyword>
<dbReference type="PANTHER" id="PTHR30591:SF1">
    <property type="entry name" value="RECBCD ENZYME SUBUNIT RECC"/>
    <property type="match status" value="1"/>
</dbReference>